<dbReference type="PANTHER" id="PTHR39430">
    <property type="entry name" value="MEMBRANE-ASSOCIATED PROTEASE-RELATED"/>
    <property type="match status" value="1"/>
</dbReference>
<reference evidence="3 4" key="1">
    <citation type="journal article" date="2018" name="Genome Announc.">
        <title>Draft Genome Sequence of "Candidatus Phycosocius bacilliformis," an Alphaproteobacterial Ectosymbiont of the Hydrocarbon-Producing Green Alga Botryococcus braunii.</title>
        <authorList>
            <person name="Tanabe Y."/>
            <person name="Yamaguchi H."/>
            <person name="Watanabe M.M."/>
        </authorList>
    </citation>
    <scope>NUCLEOTIDE SEQUENCE [LARGE SCALE GENOMIC DNA]</scope>
    <source>
        <strain evidence="3 4">BOTRYCO-2</strain>
    </source>
</reference>
<keyword evidence="4" id="KW-1185">Reference proteome</keyword>
<evidence type="ECO:0000313" key="4">
    <source>
        <dbReference type="Proteomes" id="UP000245086"/>
    </source>
</evidence>
<keyword evidence="1" id="KW-0472">Membrane</keyword>
<feature type="transmembrane region" description="Helical" evidence="1">
    <location>
        <begin position="191"/>
        <end position="210"/>
    </location>
</feature>
<protein>
    <recommendedName>
        <fullName evidence="2">CAAX prenyl protease 2/Lysostaphin resistance protein A-like domain-containing protein</fullName>
    </recommendedName>
</protein>
<gene>
    <name evidence="3" type="ORF">PbB2_01777</name>
</gene>
<dbReference type="PANTHER" id="PTHR39430:SF1">
    <property type="entry name" value="PROTEASE"/>
    <property type="match status" value="1"/>
</dbReference>
<feature type="transmembrane region" description="Helical" evidence="1">
    <location>
        <begin position="75"/>
        <end position="96"/>
    </location>
</feature>
<organism evidence="3 4">
    <name type="scientific">Candidatus Phycosocius bacilliformis</name>
    <dbReference type="NCBI Taxonomy" id="1445552"/>
    <lineage>
        <taxon>Bacteria</taxon>
        <taxon>Pseudomonadati</taxon>
        <taxon>Pseudomonadota</taxon>
        <taxon>Alphaproteobacteria</taxon>
        <taxon>Caulobacterales</taxon>
        <taxon>Caulobacterales incertae sedis</taxon>
        <taxon>Candidatus Phycosocius</taxon>
    </lineage>
</organism>
<evidence type="ECO:0000259" key="2">
    <source>
        <dbReference type="Pfam" id="PF02517"/>
    </source>
</evidence>
<sequence length="301" mass="32682">MREELLVNTETSLSSRPAFMDQMIGNRAKLWKTLGGGILILVIWQLTIAVIALLYPPLKNMVMGGPTAVDTKTEVMGALALTIGGFGPAFLLLLAWRKGVEQAPIAGLFTAQPRFRWSLAAAAALTMSVFAMVSSALVDRDSLAPLNDRLARLTGQEWALMVTAFAIGFGVQATFEEVFVRGWLSQHVRRFVPWTFMVILVTSAIFSLLHFGHSGWATYVVTFAFGILFGYSAWRLNGLEAAIGAHVANNFMSALVMGTLVSGNPAAMSVSEALAYGLYLAGFVGLVEVWARFGPDRRRSD</sequence>
<feature type="transmembrane region" description="Helical" evidence="1">
    <location>
        <begin position="158"/>
        <end position="179"/>
    </location>
</feature>
<feature type="transmembrane region" description="Helical" evidence="1">
    <location>
        <begin position="216"/>
        <end position="234"/>
    </location>
</feature>
<keyword evidence="1" id="KW-1133">Transmembrane helix</keyword>
<feature type="transmembrane region" description="Helical" evidence="1">
    <location>
        <begin position="117"/>
        <end position="138"/>
    </location>
</feature>
<dbReference type="EMBL" id="BFBR01000005">
    <property type="protein sequence ID" value="GBF58106.1"/>
    <property type="molecule type" value="Genomic_DNA"/>
</dbReference>
<feature type="transmembrane region" description="Helical" evidence="1">
    <location>
        <begin position="30"/>
        <end position="55"/>
    </location>
</feature>
<keyword evidence="1" id="KW-0812">Transmembrane</keyword>
<proteinExistence type="predicted"/>
<dbReference type="RefSeq" id="WP_192576258.1">
    <property type="nucleotide sequence ID" value="NZ_BFBR01000005.1"/>
</dbReference>
<feature type="transmembrane region" description="Helical" evidence="1">
    <location>
        <begin position="273"/>
        <end position="291"/>
    </location>
</feature>
<accession>A0A2P2EAJ8</accession>
<feature type="domain" description="CAAX prenyl protease 2/Lysostaphin resistance protein A-like" evidence="2">
    <location>
        <begin position="162"/>
        <end position="252"/>
    </location>
</feature>
<name>A0A2P2EAJ8_9PROT</name>
<dbReference type="Proteomes" id="UP000245086">
    <property type="component" value="Unassembled WGS sequence"/>
</dbReference>
<dbReference type="AlphaFoldDB" id="A0A2P2EAJ8"/>
<evidence type="ECO:0000313" key="3">
    <source>
        <dbReference type="EMBL" id="GBF58106.1"/>
    </source>
</evidence>
<dbReference type="Pfam" id="PF02517">
    <property type="entry name" value="Rce1-like"/>
    <property type="match status" value="1"/>
</dbReference>
<feature type="transmembrane region" description="Helical" evidence="1">
    <location>
        <begin position="241"/>
        <end position="261"/>
    </location>
</feature>
<dbReference type="GO" id="GO:0080120">
    <property type="term" value="P:CAAX-box protein maturation"/>
    <property type="evidence" value="ECO:0007669"/>
    <property type="project" value="UniProtKB-ARBA"/>
</dbReference>
<dbReference type="GO" id="GO:0004175">
    <property type="term" value="F:endopeptidase activity"/>
    <property type="evidence" value="ECO:0007669"/>
    <property type="project" value="UniProtKB-ARBA"/>
</dbReference>
<comment type="caution">
    <text evidence="3">The sequence shown here is derived from an EMBL/GenBank/DDBJ whole genome shotgun (WGS) entry which is preliminary data.</text>
</comment>
<evidence type="ECO:0000256" key="1">
    <source>
        <dbReference type="SAM" id="Phobius"/>
    </source>
</evidence>
<dbReference type="InterPro" id="IPR003675">
    <property type="entry name" value="Rce1/LyrA-like_dom"/>
</dbReference>